<evidence type="ECO:0000256" key="1">
    <source>
        <dbReference type="ARBA" id="ARBA00022553"/>
    </source>
</evidence>
<dbReference type="InterPro" id="IPR039420">
    <property type="entry name" value="WalR-like"/>
</dbReference>
<dbReference type="SUPFAM" id="SSF52172">
    <property type="entry name" value="CheY-like"/>
    <property type="match status" value="1"/>
</dbReference>
<dbReference type="Proteomes" id="UP001501585">
    <property type="component" value="Unassembled WGS sequence"/>
</dbReference>
<evidence type="ECO:0000313" key="8">
    <source>
        <dbReference type="EMBL" id="GAA1990535.1"/>
    </source>
</evidence>
<dbReference type="InterPro" id="IPR000792">
    <property type="entry name" value="Tscrpt_reg_LuxR_C"/>
</dbReference>
<dbReference type="EMBL" id="BAAAPC010000005">
    <property type="protein sequence ID" value="GAA1990535.1"/>
    <property type="molecule type" value="Genomic_DNA"/>
</dbReference>
<protein>
    <submittedName>
        <fullName evidence="8">Response regulator transcription factor</fullName>
    </submittedName>
</protein>
<feature type="domain" description="HTH luxR-type" evidence="6">
    <location>
        <begin position="170"/>
        <end position="235"/>
    </location>
</feature>
<accession>A0ABN2SR47</accession>
<name>A0ABN2SR47_9ACTN</name>
<gene>
    <name evidence="8" type="ORF">GCM10009799_15580</name>
</gene>
<evidence type="ECO:0000256" key="2">
    <source>
        <dbReference type="ARBA" id="ARBA00023015"/>
    </source>
</evidence>
<dbReference type="Pfam" id="PF00072">
    <property type="entry name" value="Response_reg"/>
    <property type="match status" value="1"/>
</dbReference>
<evidence type="ECO:0000259" key="7">
    <source>
        <dbReference type="PROSITE" id="PS50110"/>
    </source>
</evidence>
<evidence type="ECO:0000256" key="3">
    <source>
        <dbReference type="ARBA" id="ARBA00023125"/>
    </source>
</evidence>
<proteinExistence type="predicted"/>
<dbReference type="Gene3D" id="3.40.50.2300">
    <property type="match status" value="1"/>
</dbReference>
<dbReference type="PANTHER" id="PTHR43214">
    <property type="entry name" value="TWO-COMPONENT RESPONSE REGULATOR"/>
    <property type="match status" value="1"/>
</dbReference>
<dbReference type="Pfam" id="PF00196">
    <property type="entry name" value="GerE"/>
    <property type="match status" value="1"/>
</dbReference>
<keyword evidence="1 5" id="KW-0597">Phosphoprotein</keyword>
<sequence length="244" mass="26911">MTGPGVTISPTIGNNLHMPISVLLVDDQPLLRTGFRLILESEPEISIVGEASDGHEAIASTKRLLPDVVLMDIRMPGKDGIDATREILRWSHETGREIRVLVLTTFDLDEYVVEALRAGASGFLLKDVPPDELVGAIRVVFDGAAIVAPTITRRLLDRFADKLPSTREQPAPRLDHLTEREREVLRLLARGLSNAEIARRLVVSETTVKTHVGNVLTKLDLRDRVQAVVHAYETGIIRPGESED</sequence>
<dbReference type="CDD" id="cd06170">
    <property type="entry name" value="LuxR_C_like"/>
    <property type="match status" value="1"/>
</dbReference>
<dbReference type="PRINTS" id="PR00038">
    <property type="entry name" value="HTHLUXR"/>
</dbReference>
<evidence type="ECO:0000256" key="5">
    <source>
        <dbReference type="PROSITE-ProRule" id="PRU00169"/>
    </source>
</evidence>
<dbReference type="InterPro" id="IPR058245">
    <property type="entry name" value="NreC/VraR/RcsB-like_REC"/>
</dbReference>
<keyword evidence="4" id="KW-0804">Transcription</keyword>
<dbReference type="PANTHER" id="PTHR43214:SF24">
    <property type="entry name" value="TRANSCRIPTIONAL REGULATORY PROTEIN NARL-RELATED"/>
    <property type="match status" value="1"/>
</dbReference>
<dbReference type="InterPro" id="IPR001789">
    <property type="entry name" value="Sig_transdc_resp-reg_receiver"/>
</dbReference>
<evidence type="ECO:0000256" key="4">
    <source>
        <dbReference type="ARBA" id="ARBA00023163"/>
    </source>
</evidence>
<keyword evidence="9" id="KW-1185">Reference proteome</keyword>
<comment type="caution">
    <text evidence="8">The sequence shown here is derived from an EMBL/GenBank/DDBJ whole genome shotgun (WGS) entry which is preliminary data.</text>
</comment>
<dbReference type="InterPro" id="IPR011006">
    <property type="entry name" value="CheY-like_superfamily"/>
</dbReference>
<evidence type="ECO:0000313" key="9">
    <source>
        <dbReference type="Proteomes" id="UP001501585"/>
    </source>
</evidence>
<reference evidence="8 9" key="1">
    <citation type="journal article" date="2019" name="Int. J. Syst. Evol. Microbiol.">
        <title>The Global Catalogue of Microorganisms (GCM) 10K type strain sequencing project: providing services to taxonomists for standard genome sequencing and annotation.</title>
        <authorList>
            <consortium name="The Broad Institute Genomics Platform"/>
            <consortium name="The Broad Institute Genome Sequencing Center for Infectious Disease"/>
            <person name="Wu L."/>
            <person name="Ma J."/>
        </authorList>
    </citation>
    <scope>NUCLEOTIDE SEQUENCE [LARGE SCALE GENOMIC DNA]</scope>
    <source>
        <strain evidence="8 9">JCM 15313</strain>
    </source>
</reference>
<feature type="modified residue" description="4-aspartylphosphate" evidence="5">
    <location>
        <position position="72"/>
    </location>
</feature>
<evidence type="ECO:0000259" key="6">
    <source>
        <dbReference type="PROSITE" id="PS50043"/>
    </source>
</evidence>
<dbReference type="SMART" id="SM00421">
    <property type="entry name" value="HTH_LUXR"/>
    <property type="match status" value="1"/>
</dbReference>
<dbReference type="PROSITE" id="PS50110">
    <property type="entry name" value="RESPONSE_REGULATORY"/>
    <property type="match status" value="1"/>
</dbReference>
<keyword evidence="2" id="KW-0805">Transcription regulation</keyword>
<dbReference type="SUPFAM" id="SSF46894">
    <property type="entry name" value="C-terminal effector domain of the bipartite response regulators"/>
    <property type="match status" value="1"/>
</dbReference>
<dbReference type="SMART" id="SM00448">
    <property type="entry name" value="REC"/>
    <property type="match status" value="1"/>
</dbReference>
<dbReference type="PROSITE" id="PS50043">
    <property type="entry name" value="HTH_LUXR_2"/>
    <property type="match status" value="1"/>
</dbReference>
<dbReference type="PROSITE" id="PS00622">
    <property type="entry name" value="HTH_LUXR_1"/>
    <property type="match status" value="1"/>
</dbReference>
<organism evidence="8 9">
    <name type="scientific">Nocardiopsis rhodophaea</name>
    <dbReference type="NCBI Taxonomy" id="280238"/>
    <lineage>
        <taxon>Bacteria</taxon>
        <taxon>Bacillati</taxon>
        <taxon>Actinomycetota</taxon>
        <taxon>Actinomycetes</taxon>
        <taxon>Streptosporangiales</taxon>
        <taxon>Nocardiopsidaceae</taxon>
        <taxon>Nocardiopsis</taxon>
    </lineage>
</organism>
<keyword evidence="3" id="KW-0238">DNA-binding</keyword>
<dbReference type="CDD" id="cd17535">
    <property type="entry name" value="REC_NarL-like"/>
    <property type="match status" value="1"/>
</dbReference>
<dbReference type="InterPro" id="IPR016032">
    <property type="entry name" value="Sig_transdc_resp-reg_C-effctor"/>
</dbReference>
<feature type="domain" description="Response regulatory" evidence="7">
    <location>
        <begin position="21"/>
        <end position="141"/>
    </location>
</feature>